<dbReference type="OrthoDB" id="3763081at2"/>
<feature type="domain" description="NAD(P)-binding" evidence="1">
    <location>
        <begin position="12"/>
        <end position="197"/>
    </location>
</feature>
<comment type="caution">
    <text evidence="2">The sequence shown here is derived from an EMBL/GenBank/DDBJ whole genome shotgun (WGS) entry which is preliminary data.</text>
</comment>
<gene>
    <name evidence="2" type="ORF">CLV67_11771</name>
</gene>
<dbReference type="AlphaFoldDB" id="A0A2T0K2H7"/>
<dbReference type="Pfam" id="PF13460">
    <property type="entry name" value="NAD_binding_10"/>
    <property type="match status" value="1"/>
</dbReference>
<dbReference type="SUPFAM" id="SSF51735">
    <property type="entry name" value="NAD(P)-binding Rossmann-fold domains"/>
    <property type="match status" value="1"/>
</dbReference>
<reference evidence="2 3" key="1">
    <citation type="submission" date="2018-03" db="EMBL/GenBank/DDBJ databases">
        <title>Genomic Encyclopedia of Archaeal and Bacterial Type Strains, Phase II (KMG-II): from individual species to whole genera.</title>
        <authorList>
            <person name="Goeker M."/>
        </authorList>
    </citation>
    <scope>NUCLEOTIDE SEQUENCE [LARGE SCALE GENOMIC DNA]</scope>
    <source>
        <strain evidence="2 3">DSM 43146</strain>
    </source>
</reference>
<dbReference type="PANTHER" id="PTHR15020">
    <property type="entry name" value="FLAVIN REDUCTASE-RELATED"/>
    <property type="match status" value="1"/>
</dbReference>
<dbReference type="Proteomes" id="UP000239415">
    <property type="component" value="Unassembled WGS sequence"/>
</dbReference>
<dbReference type="EMBL" id="PVMZ01000017">
    <property type="protein sequence ID" value="PRX17014.1"/>
    <property type="molecule type" value="Genomic_DNA"/>
</dbReference>
<accession>A0A2T0K2H7</accession>
<evidence type="ECO:0000313" key="3">
    <source>
        <dbReference type="Proteomes" id="UP000239415"/>
    </source>
</evidence>
<dbReference type="InterPro" id="IPR016040">
    <property type="entry name" value="NAD(P)-bd_dom"/>
</dbReference>
<evidence type="ECO:0000313" key="2">
    <source>
        <dbReference type="EMBL" id="PRX17014.1"/>
    </source>
</evidence>
<name>A0A2T0K2H7_9ACTN</name>
<organism evidence="2 3">
    <name type="scientific">Actinoplanes italicus</name>
    <dbReference type="NCBI Taxonomy" id="113567"/>
    <lineage>
        <taxon>Bacteria</taxon>
        <taxon>Bacillati</taxon>
        <taxon>Actinomycetota</taxon>
        <taxon>Actinomycetes</taxon>
        <taxon>Micromonosporales</taxon>
        <taxon>Micromonosporaceae</taxon>
        <taxon>Actinoplanes</taxon>
    </lineage>
</organism>
<protein>
    <recommendedName>
        <fullName evidence="1">NAD(P)-binding domain-containing protein</fullName>
    </recommendedName>
</protein>
<dbReference type="InterPro" id="IPR036291">
    <property type="entry name" value="NAD(P)-bd_dom_sf"/>
</dbReference>
<evidence type="ECO:0000259" key="1">
    <source>
        <dbReference type="Pfam" id="PF13460"/>
    </source>
</evidence>
<keyword evidence="3" id="KW-1185">Reference proteome</keyword>
<sequence length="208" mass="21227">MTGMPLQITVLGASGATGLELTRQALDRGHHVIAIARTPDRVVVPDSPRLRRIAADVGHPDRIAAALRGGSVVVSALGVAKGDEPGALTAGARAVAAARPERIVWLGAFGTGRSAAVAGPLTRTLLRLLGDLDDKVAAELIIHHAGGTVFHAGPLSNGPLSPARRTVGLDGAPRRLFPARVSRATVAAAMLDEAENPAHRPGVAVPLG</sequence>
<dbReference type="Gene3D" id="3.40.50.720">
    <property type="entry name" value="NAD(P)-binding Rossmann-like Domain"/>
    <property type="match status" value="1"/>
</dbReference>
<dbReference type="PANTHER" id="PTHR15020:SF50">
    <property type="entry name" value="UPF0659 PROTEIN YMR090W"/>
    <property type="match status" value="1"/>
</dbReference>
<proteinExistence type="predicted"/>